<evidence type="ECO:0000256" key="3">
    <source>
        <dbReference type="PIRSR" id="PIRSR001220-1"/>
    </source>
</evidence>
<dbReference type="SMART" id="SM00870">
    <property type="entry name" value="Asparaginase"/>
    <property type="match status" value="1"/>
</dbReference>
<dbReference type="SFLD" id="SFLDS00057">
    <property type="entry name" value="Glutaminase/Asparaginase"/>
    <property type="match status" value="1"/>
</dbReference>
<dbReference type="Pfam" id="PF17763">
    <property type="entry name" value="Asparaginase_C"/>
    <property type="match status" value="1"/>
</dbReference>
<name>A0A8J6LET5_TENMO</name>
<dbReference type="PROSITE" id="PS51732">
    <property type="entry name" value="ASN_GLN_ASE_3"/>
    <property type="match status" value="1"/>
</dbReference>
<dbReference type="PIRSF" id="PIRSF001220">
    <property type="entry name" value="L-ASNase_gatD"/>
    <property type="match status" value="1"/>
</dbReference>
<proteinExistence type="predicted"/>
<dbReference type="InterPro" id="IPR041725">
    <property type="entry name" value="L-asparaginase_I"/>
</dbReference>
<accession>A0A8J6LET5</accession>
<dbReference type="EC" id="3.5.1.1" evidence="1"/>
<dbReference type="GO" id="GO:0004067">
    <property type="term" value="F:asparaginase activity"/>
    <property type="evidence" value="ECO:0007669"/>
    <property type="project" value="UniProtKB-UniRule"/>
</dbReference>
<dbReference type="GO" id="GO:0009066">
    <property type="term" value="P:aspartate family amino acid metabolic process"/>
    <property type="evidence" value="ECO:0007669"/>
    <property type="project" value="UniProtKB-ARBA"/>
</dbReference>
<dbReference type="InterPro" id="IPR027474">
    <property type="entry name" value="L-asparaginase_N"/>
</dbReference>
<dbReference type="InterPro" id="IPR006034">
    <property type="entry name" value="Asparaginase/glutaminase-like"/>
</dbReference>
<reference evidence="8" key="1">
    <citation type="journal article" date="2020" name="J Insects Food Feed">
        <title>The yellow mealworm (Tenebrio molitor) genome: a resource for the emerging insects as food and feed industry.</title>
        <authorList>
            <person name="Eriksson T."/>
            <person name="Andere A."/>
            <person name="Kelstrup H."/>
            <person name="Emery V."/>
            <person name="Picard C."/>
        </authorList>
    </citation>
    <scope>NUCLEOTIDE SEQUENCE</scope>
    <source>
        <strain evidence="8">Stoneville</strain>
        <tissue evidence="8">Whole head</tissue>
    </source>
</reference>
<dbReference type="EMBL" id="JABDTM020027719">
    <property type="protein sequence ID" value="KAH0810096.1"/>
    <property type="molecule type" value="Genomic_DNA"/>
</dbReference>
<evidence type="ECO:0000256" key="4">
    <source>
        <dbReference type="PIRSR" id="PIRSR001220-2"/>
    </source>
</evidence>
<sequence length="360" mass="39411">MGKISRSEQIVKKQVLVLYVGGTIGMKKNDDGGVEESIVNAPLVSLQSKTTNNPKSEAFTIDSSTPTLRINLTEHPIQFENNVILYQLVEYDPLLDSSNLTMSDWIKMANDIKANYNDFNGIVILHGTDTLAYTSSVLSFMIKGLQKPVIVTGAQISIFEIRSDAINNIQNSLILAGCYQIPEICAFFDHKLLRVKDGNIMKPDPAVPFEVTTTLNSNVRVITFFPTITPSMLESVLQEPTAGVVIQSYGAGNIPSNQPELIDALKKAVARNVLIVNITVCLQGSVVSIYDTGKVLADIGVISGRDMTLEAALTKLCVVLGYPDLSHDQRVELLKQNMRGELTPLDVTDDNNNNNNNNNL</sequence>
<reference evidence="8" key="2">
    <citation type="submission" date="2021-08" db="EMBL/GenBank/DDBJ databases">
        <authorList>
            <person name="Eriksson T."/>
        </authorList>
    </citation>
    <scope>NUCLEOTIDE SEQUENCE</scope>
    <source>
        <strain evidence="8">Stoneville</strain>
        <tissue evidence="8">Whole head</tissue>
    </source>
</reference>
<feature type="binding site" evidence="4">
    <location>
        <position position="97"/>
    </location>
    <ligand>
        <name>substrate</name>
    </ligand>
</feature>
<feature type="active site" description="O-isoaspartyl threonine intermediate" evidence="3">
    <location>
        <position position="23"/>
    </location>
</feature>
<evidence type="ECO:0000256" key="1">
    <source>
        <dbReference type="ARBA" id="ARBA00012920"/>
    </source>
</evidence>
<feature type="binding site" evidence="4">
    <location>
        <begin position="128"/>
        <end position="129"/>
    </location>
    <ligand>
        <name>substrate</name>
    </ligand>
</feature>
<dbReference type="Gene3D" id="3.40.50.40">
    <property type="match status" value="1"/>
</dbReference>
<dbReference type="AlphaFoldDB" id="A0A8J6LET5"/>
<dbReference type="Gene3D" id="3.40.50.1170">
    <property type="entry name" value="L-asparaginase, N-terminal domain"/>
    <property type="match status" value="1"/>
</dbReference>
<feature type="active site" evidence="5">
    <location>
        <position position="128"/>
    </location>
</feature>
<dbReference type="InterPro" id="IPR040919">
    <property type="entry name" value="Asparaginase_C"/>
</dbReference>
<evidence type="ECO:0000259" key="7">
    <source>
        <dbReference type="Pfam" id="PF17763"/>
    </source>
</evidence>
<dbReference type="PIRSF" id="PIRSF500176">
    <property type="entry name" value="L_ASNase"/>
    <property type="match status" value="1"/>
</dbReference>
<evidence type="ECO:0000259" key="6">
    <source>
        <dbReference type="Pfam" id="PF00710"/>
    </source>
</evidence>
<dbReference type="CDD" id="cd08963">
    <property type="entry name" value="L-asparaginase_I"/>
    <property type="match status" value="1"/>
</dbReference>
<dbReference type="InterPro" id="IPR036152">
    <property type="entry name" value="Asp/glu_Ase-like_sf"/>
</dbReference>
<keyword evidence="2" id="KW-0378">Hydrolase</keyword>
<dbReference type="InterPro" id="IPR027475">
    <property type="entry name" value="Asparaginase/glutaminase_AS2"/>
</dbReference>
<dbReference type="PANTHER" id="PTHR11707">
    <property type="entry name" value="L-ASPARAGINASE"/>
    <property type="match status" value="1"/>
</dbReference>
<dbReference type="Pfam" id="PF00710">
    <property type="entry name" value="Asparaginase"/>
    <property type="match status" value="1"/>
</dbReference>
<dbReference type="InterPro" id="IPR027473">
    <property type="entry name" value="L-asparaginase_C"/>
</dbReference>
<dbReference type="Proteomes" id="UP000719412">
    <property type="component" value="Unassembled WGS sequence"/>
</dbReference>
<dbReference type="PROSITE" id="PS00917">
    <property type="entry name" value="ASN_GLN_ASE_2"/>
    <property type="match status" value="1"/>
</dbReference>
<dbReference type="PANTHER" id="PTHR11707:SF28">
    <property type="entry name" value="60 KDA LYSOPHOSPHOLIPASE"/>
    <property type="match status" value="1"/>
</dbReference>
<evidence type="ECO:0000313" key="8">
    <source>
        <dbReference type="EMBL" id="KAH0810096.1"/>
    </source>
</evidence>
<gene>
    <name evidence="8" type="ORF">GEV33_012696</name>
</gene>
<keyword evidence="9" id="KW-1185">Reference proteome</keyword>
<dbReference type="InterPro" id="IPR037152">
    <property type="entry name" value="L-asparaginase_N_sf"/>
</dbReference>
<feature type="domain" description="Asparaginase/glutaminase C-terminal" evidence="7">
    <location>
        <begin position="218"/>
        <end position="323"/>
    </location>
</feature>
<evidence type="ECO:0000313" key="9">
    <source>
        <dbReference type="Proteomes" id="UP000719412"/>
    </source>
</evidence>
<dbReference type="SUPFAM" id="SSF53774">
    <property type="entry name" value="Glutaminase/Asparaginase"/>
    <property type="match status" value="1"/>
</dbReference>
<comment type="caution">
    <text evidence="8">The sequence shown here is derived from an EMBL/GenBank/DDBJ whole genome shotgun (WGS) entry which is preliminary data.</text>
</comment>
<evidence type="ECO:0000256" key="2">
    <source>
        <dbReference type="ARBA" id="ARBA00022801"/>
    </source>
</evidence>
<dbReference type="PRINTS" id="PR00139">
    <property type="entry name" value="ASNGLNASE"/>
</dbReference>
<feature type="domain" description="L-asparaginase N-terminal" evidence="6">
    <location>
        <begin position="14"/>
        <end position="196"/>
    </location>
</feature>
<evidence type="ECO:0000256" key="5">
    <source>
        <dbReference type="PROSITE-ProRule" id="PRU10100"/>
    </source>
</evidence>
<dbReference type="FunFam" id="3.40.50.40:FF:000001">
    <property type="entry name" value="L-asparaginase 1"/>
    <property type="match status" value="1"/>
</dbReference>
<organism evidence="8 9">
    <name type="scientific">Tenebrio molitor</name>
    <name type="common">Yellow mealworm beetle</name>
    <dbReference type="NCBI Taxonomy" id="7067"/>
    <lineage>
        <taxon>Eukaryota</taxon>
        <taxon>Metazoa</taxon>
        <taxon>Ecdysozoa</taxon>
        <taxon>Arthropoda</taxon>
        <taxon>Hexapoda</taxon>
        <taxon>Insecta</taxon>
        <taxon>Pterygota</taxon>
        <taxon>Neoptera</taxon>
        <taxon>Endopterygota</taxon>
        <taxon>Coleoptera</taxon>
        <taxon>Polyphaga</taxon>
        <taxon>Cucujiformia</taxon>
        <taxon>Tenebrionidae</taxon>
        <taxon>Tenebrio</taxon>
    </lineage>
</organism>
<protein>
    <recommendedName>
        <fullName evidence="1">asparaginase</fullName>
        <ecNumber evidence="1">3.5.1.1</ecNumber>
    </recommendedName>
</protein>